<organism evidence="1">
    <name type="scientific">gut metagenome</name>
    <dbReference type="NCBI Taxonomy" id="749906"/>
    <lineage>
        <taxon>unclassified sequences</taxon>
        <taxon>metagenomes</taxon>
        <taxon>organismal metagenomes</taxon>
    </lineage>
</organism>
<protein>
    <submittedName>
        <fullName evidence="1">Uncharacterized protein</fullName>
    </submittedName>
</protein>
<comment type="caution">
    <text evidence="1">The sequence shown here is derived from an EMBL/GenBank/DDBJ whole genome shotgun (WGS) entry which is preliminary data.</text>
</comment>
<accession>J9FQ31</accession>
<dbReference type="EMBL" id="AMCI01004972">
    <property type="protein sequence ID" value="EJW97031.1"/>
    <property type="molecule type" value="Genomic_DNA"/>
</dbReference>
<dbReference type="AlphaFoldDB" id="J9FQ31"/>
<name>J9FQ31_9ZZZZ</name>
<proteinExistence type="predicted"/>
<gene>
    <name evidence="1" type="ORF">EVA_14864</name>
</gene>
<dbReference type="Gene3D" id="2.60.120.260">
    <property type="entry name" value="Galactose-binding domain-like"/>
    <property type="match status" value="1"/>
</dbReference>
<sequence>MLACTQQGDLVLLPKRKVAEQPETLFRIEPSRMKAPLSMLFDLANRPKTYWEDENCFEENKEKGHAMYMPYSSEQEMVSDEAYYDMPWLTCHSEDMCSLSGDWFFHLVPEPS</sequence>
<reference evidence="1" key="1">
    <citation type="journal article" date="2012" name="PLoS ONE">
        <title>Gene sets for utilization of primary and secondary nutrition supplies in the distal gut of endangered iberian lynx.</title>
        <authorList>
            <person name="Alcaide M."/>
            <person name="Messina E."/>
            <person name="Richter M."/>
            <person name="Bargiela R."/>
            <person name="Peplies J."/>
            <person name="Huws S.A."/>
            <person name="Newbold C.J."/>
            <person name="Golyshin P.N."/>
            <person name="Simon M.A."/>
            <person name="Lopez G."/>
            <person name="Yakimov M.M."/>
            <person name="Ferrer M."/>
        </authorList>
    </citation>
    <scope>NUCLEOTIDE SEQUENCE</scope>
</reference>
<evidence type="ECO:0000313" key="1">
    <source>
        <dbReference type="EMBL" id="EJW97031.1"/>
    </source>
</evidence>